<proteinExistence type="predicted"/>
<name>V5B3Q3_TRYCR</name>
<reference evidence="3 4" key="1">
    <citation type="journal article" date="2014" name="Genome Announc.">
        <title>Trypanosoma cruzi Clone Dm28c Draft Genome Sequence.</title>
        <authorList>
            <person name="Grisard E.C."/>
            <person name="Teixeira S.M."/>
            <person name="de Almeida L.G."/>
            <person name="Stoco P.H."/>
            <person name="Gerber A.L."/>
            <person name="Talavera-Lopez C."/>
            <person name="Lima O.C."/>
            <person name="Andersson B."/>
            <person name="de Vasconcelos A.T."/>
        </authorList>
    </citation>
    <scope>NUCLEOTIDE SEQUENCE [LARGE SCALE GENOMIC DNA]</scope>
    <source>
        <strain evidence="3 4">Dm28c</strain>
    </source>
</reference>
<dbReference type="VEuPathDB" id="TriTrypDB:TCDM_12318"/>
<keyword evidence="2" id="KW-0812">Transmembrane</keyword>
<feature type="transmembrane region" description="Helical" evidence="2">
    <location>
        <begin position="86"/>
        <end position="104"/>
    </location>
</feature>
<feature type="region of interest" description="Disordered" evidence="1">
    <location>
        <begin position="1"/>
        <end position="52"/>
    </location>
</feature>
<evidence type="ECO:0000256" key="2">
    <source>
        <dbReference type="SAM" id="Phobius"/>
    </source>
</evidence>
<comment type="caution">
    <text evidence="3">The sequence shown here is derived from an EMBL/GenBank/DDBJ whole genome shotgun (WGS) entry which is preliminary data.</text>
</comment>
<organism evidence="3 4">
    <name type="scientific">Trypanosoma cruzi Dm28c</name>
    <dbReference type="NCBI Taxonomy" id="1416333"/>
    <lineage>
        <taxon>Eukaryota</taxon>
        <taxon>Discoba</taxon>
        <taxon>Euglenozoa</taxon>
        <taxon>Kinetoplastea</taxon>
        <taxon>Metakinetoplastina</taxon>
        <taxon>Trypanosomatida</taxon>
        <taxon>Trypanosomatidae</taxon>
        <taxon>Trypanosoma</taxon>
        <taxon>Schizotrypanum</taxon>
    </lineage>
</organism>
<sequence>MHRGHPRRRRNQRQQSKQRHTHSRNGPAPHAVPAVRTRTHRRPHPPTQPGINRAVVVCRTRLVDRASCSANPFLQMPNTVTRFRQIVIPLLLLLILLLLLLRVITKTLKR</sequence>
<gene>
    <name evidence="3" type="ORF">TCDM_12318</name>
</gene>
<dbReference type="Proteomes" id="UP000017861">
    <property type="component" value="Unassembled WGS sequence"/>
</dbReference>
<dbReference type="EMBL" id="AYLP01000539">
    <property type="protein sequence ID" value="ESS58988.1"/>
    <property type="molecule type" value="Genomic_DNA"/>
</dbReference>
<evidence type="ECO:0000256" key="1">
    <source>
        <dbReference type="SAM" id="MobiDB-lite"/>
    </source>
</evidence>
<feature type="compositionally biased region" description="Basic residues" evidence="1">
    <location>
        <begin position="1"/>
        <end position="23"/>
    </location>
</feature>
<keyword evidence="2" id="KW-0472">Membrane</keyword>
<accession>V5B3Q3</accession>
<protein>
    <submittedName>
        <fullName evidence="3">Uncharacterized protein</fullName>
    </submittedName>
</protein>
<evidence type="ECO:0000313" key="4">
    <source>
        <dbReference type="Proteomes" id="UP000017861"/>
    </source>
</evidence>
<evidence type="ECO:0000313" key="3">
    <source>
        <dbReference type="EMBL" id="ESS58988.1"/>
    </source>
</evidence>
<dbReference type="AlphaFoldDB" id="V5B3Q3"/>
<keyword evidence="2" id="KW-1133">Transmembrane helix</keyword>